<dbReference type="EMBL" id="LXQA010115476">
    <property type="protein sequence ID" value="MCI19581.1"/>
    <property type="molecule type" value="Genomic_DNA"/>
</dbReference>
<keyword evidence="2" id="KW-0472">Membrane</keyword>
<evidence type="ECO:0000313" key="3">
    <source>
        <dbReference type="EMBL" id="MCI19581.1"/>
    </source>
</evidence>
<reference evidence="3 4" key="1">
    <citation type="journal article" date="2018" name="Front. Plant Sci.">
        <title>Red Clover (Trifolium pratense) and Zigzag Clover (T. medium) - A Picture of Genomic Similarities and Differences.</title>
        <authorList>
            <person name="Dluhosova J."/>
            <person name="Istvanek J."/>
            <person name="Nedelnik J."/>
            <person name="Repkova J."/>
        </authorList>
    </citation>
    <scope>NUCLEOTIDE SEQUENCE [LARGE SCALE GENOMIC DNA]</scope>
    <source>
        <strain evidence="4">cv. 10/8</strain>
        <tissue evidence="3">Leaf</tissue>
    </source>
</reference>
<feature type="compositionally biased region" description="Basic and acidic residues" evidence="1">
    <location>
        <begin position="10"/>
        <end position="19"/>
    </location>
</feature>
<comment type="caution">
    <text evidence="3">The sequence shown here is derived from an EMBL/GenBank/DDBJ whole genome shotgun (WGS) entry which is preliminary data.</text>
</comment>
<protein>
    <submittedName>
        <fullName evidence="3">Uncharacterized protein</fullName>
    </submittedName>
</protein>
<dbReference type="Proteomes" id="UP000265520">
    <property type="component" value="Unassembled WGS sequence"/>
</dbReference>
<accession>A0A392Q5H4</accession>
<name>A0A392Q5H4_9FABA</name>
<sequence length="101" mass="11498">MCLSLPHAMYESDHSDNDTNSRTTSPFSCDSDKATTSSSSSAVSKMEFHPALAISNIKNHILIVLEMDKNQYGTWVEIFASMSTLIRFYIILFPLWTRHHQ</sequence>
<feature type="transmembrane region" description="Helical" evidence="2">
    <location>
        <begin position="75"/>
        <end position="96"/>
    </location>
</feature>
<evidence type="ECO:0000313" key="4">
    <source>
        <dbReference type="Proteomes" id="UP000265520"/>
    </source>
</evidence>
<dbReference type="AlphaFoldDB" id="A0A392Q5H4"/>
<keyword evidence="2" id="KW-0812">Transmembrane</keyword>
<keyword evidence="2" id="KW-1133">Transmembrane helix</keyword>
<feature type="region of interest" description="Disordered" evidence="1">
    <location>
        <begin position="1"/>
        <end position="40"/>
    </location>
</feature>
<proteinExistence type="predicted"/>
<evidence type="ECO:0000256" key="1">
    <source>
        <dbReference type="SAM" id="MobiDB-lite"/>
    </source>
</evidence>
<organism evidence="3 4">
    <name type="scientific">Trifolium medium</name>
    <dbReference type="NCBI Taxonomy" id="97028"/>
    <lineage>
        <taxon>Eukaryota</taxon>
        <taxon>Viridiplantae</taxon>
        <taxon>Streptophyta</taxon>
        <taxon>Embryophyta</taxon>
        <taxon>Tracheophyta</taxon>
        <taxon>Spermatophyta</taxon>
        <taxon>Magnoliopsida</taxon>
        <taxon>eudicotyledons</taxon>
        <taxon>Gunneridae</taxon>
        <taxon>Pentapetalae</taxon>
        <taxon>rosids</taxon>
        <taxon>fabids</taxon>
        <taxon>Fabales</taxon>
        <taxon>Fabaceae</taxon>
        <taxon>Papilionoideae</taxon>
        <taxon>50 kb inversion clade</taxon>
        <taxon>NPAAA clade</taxon>
        <taxon>Hologalegina</taxon>
        <taxon>IRL clade</taxon>
        <taxon>Trifolieae</taxon>
        <taxon>Trifolium</taxon>
    </lineage>
</organism>
<evidence type="ECO:0000256" key="2">
    <source>
        <dbReference type="SAM" id="Phobius"/>
    </source>
</evidence>
<keyword evidence="4" id="KW-1185">Reference proteome</keyword>